<evidence type="ECO:0000313" key="2">
    <source>
        <dbReference type="EMBL" id="KAF9792357.1"/>
    </source>
</evidence>
<dbReference type="OrthoDB" id="6417021at2759"/>
<evidence type="ECO:0000313" key="3">
    <source>
        <dbReference type="Proteomes" id="UP000736335"/>
    </source>
</evidence>
<proteinExistence type="inferred from homology"/>
<name>A0A9P6HR34_9AGAM</name>
<dbReference type="AlphaFoldDB" id="A0A9P6HR34"/>
<keyword evidence="3" id="KW-1185">Reference proteome</keyword>
<comment type="similarity">
    <text evidence="1">Belongs to the TTI2 family.</text>
</comment>
<reference evidence="2" key="2">
    <citation type="submission" date="2020-11" db="EMBL/GenBank/DDBJ databases">
        <authorList>
            <consortium name="DOE Joint Genome Institute"/>
            <person name="Kuo A."/>
            <person name="Miyauchi S."/>
            <person name="Kiss E."/>
            <person name="Drula E."/>
            <person name="Kohler A."/>
            <person name="Sanchez-Garcia M."/>
            <person name="Andreopoulos B."/>
            <person name="Barry K.W."/>
            <person name="Bonito G."/>
            <person name="Buee M."/>
            <person name="Carver A."/>
            <person name="Chen C."/>
            <person name="Cichocki N."/>
            <person name="Clum A."/>
            <person name="Culley D."/>
            <person name="Crous P.W."/>
            <person name="Fauchery L."/>
            <person name="Girlanda M."/>
            <person name="Hayes R."/>
            <person name="Keri Z."/>
            <person name="Labutti K."/>
            <person name="Lipzen A."/>
            <person name="Lombard V."/>
            <person name="Magnuson J."/>
            <person name="Maillard F."/>
            <person name="Morin E."/>
            <person name="Murat C."/>
            <person name="Nolan M."/>
            <person name="Ohm R."/>
            <person name="Pangilinan J."/>
            <person name="Pereira M."/>
            <person name="Perotto S."/>
            <person name="Peter M."/>
            <person name="Riley R."/>
            <person name="Sitrit Y."/>
            <person name="Stielow B."/>
            <person name="Szollosi G."/>
            <person name="Zifcakova L."/>
            <person name="Stursova M."/>
            <person name="Spatafora J.W."/>
            <person name="Tedersoo L."/>
            <person name="Vaario L.-M."/>
            <person name="Yamada A."/>
            <person name="Yan M."/>
            <person name="Wang P."/>
            <person name="Xu J."/>
            <person name="Bruns T."/>
            <person name="Baldrian P."/>
            <person name="Vilgalys R."/>
            <person name="Henrissat B."/>
            <person name="Grigoriev I.V."/>
            <person name="Hibbett D."/>
            <person name="Nagy L.G."/>
            <person name="Martin F.M."/>
        </authorList>
    </citation>
    <scope>NUCLEOTIDE SEQUENCE</scope>
    <source>
        <strain evidence="2">UH-Tt-Lm1</strain>
    </source>
</reference>
<comment type="caution">
    <text evidence="2">The sequence shown here is derived from an EMBL/GenBank/DDBJ whole genome shotgun (WGS) entry which is preliminary data.</text>
</comment>
<dbReference type="InterPro" id="IPR018870">
    <property type="entry name" value="Tti2"/>
</dbReference>
<sequence>MTTEELLKRTQIPPEYAHLWDTPPPENIDLLVRLGKWKAEVSRHLRDLASYLASAGRLSTEEQSLLVIHIAQYVGHDPWVSDDARSQAEYILENYVSPSVSLITDVLSNQVRPVFQSHIHPRVNASTGRALSRVAGGPLGSQDLYASQSWKETHPGISSVLFWAVVHIKSPDYDRLWHLIIPPVMALLDDYEVAYKLRGISVISRMLKAVPPDLLRRTGVDELIFSSLEGTLVFLHNPKTPELLSIAIPAIVELVDLLLPIRALSKEQGKQRFDRLCSVLGEGIIGSIWVHASRDVATIRATIDQVPLLVESLGVCAVRYLKPLVLQLLDPLYPPASGVQRTVSPEANELRISSLRSLSTVIKTCHDRIHTWKKTILDAVARCWVYEFENPEANTPMIRLGLLEVTSSLSSACPNILEYDIPRLKSAYPALDDIFPQVAQVTNQELGGDTEDECSARSQSI</sequence>
<dbReference type="InterPro" id="IPR016024">
    <property type="entry name" value="ARM-type_fold"/>
</dbReference>
<dbReference type="GO" id="GO:0110078">
    <property type="term" value="C:TTT Hsp90 cochaperone complex"/>
    <property type="evidence" value="ECO:0007669"/>
    <property type="project" value="InterPro"/>
</dbReference>
<protein>
    <submittedName>
        <fullName evidence="2">Uncharacterized protein</fullName>
    </submittedName>
</protein>
<dbReference type="PANTHER" id="PTHR32226:SF2">
    <property type="entry name" value="TELO2-INTERACTING PROTEIN 2"/>
    <property type="match status" value="1"/>
</dbReference>
<dbReference type="Pfam" id="PF10521">
    <property type="entry name" value="Tti2"/>
    <property type="match status" value="1"/>
</dbReference>
<dbReference type="PANTHER" id="PTHR32226">
    <property type="entry name" value="TELO2-INTERACTING PROTEIN 2"/>
    <property type="match status" value="1"/>
</dbReference>
<organism evidence="2 3">
    <name type="scientific">Thelephora terrestris</name>
    <dbReference type="NCBI Taxonomy" id="56493"/>
    <lineage>
        <taxon>Eukaryota</taxon>
        <taxon>Fungi</taxon>
        <taxon>Dikarya</taxon>
        <taxon>Basidiomycota</taxon>
        <taxon>Agaricomycotina</taxon>
        <taxon>Agaricomycetes</taxon>
        <taxon>Thelephorales</taxon>
        <taxon>Thelephoraceae</taxon>
        <taxon>Thelephora</taxon>
    </lineage>
</organism>
<gene>
    <name evidence="2" type="ORF">BJ322DRAFT_1150768</name>
</gene>
<dbReference type="SUPFAM" id="SSF48371">
    <property type="entry name" value="ARM repeat"/>
    <property type="match status" value="1"/>
</dbReference>
<dbReference type="EMBL" id="WIUZ02000001">
    <property type="protein sequence ID" value="KAF9792357.1"/>
    <property type="molecule type" value="Genomic_DNA"/>
</dbReference>
<reference evidence="2" key="1">
    <citation type="journal article" date="2020" name="Nat. Commun.">
        <title>Large-scale genome sequencing of mycorrhizal fungi provides insights into the early evolution of symbiotic traits.</title>
        <authorList>
            <person name="Miyauchi S."/>
            <person name="Kiss E."/>
            <person name="Kuo A."/>
            <person name="Drula E."/>
            <person name="Kohler A."/>
            <person name="Sanchez-Garcia M."/>
            <person name="Morin E."/>
            <person name="Andreopoulos B."/>
            <person name="Barry K.W."/>
            <person name="Bonito G."/>
            <person name="Buee M."/>
            <person name="Carver A."/>
            <person name="Chen C."/>
            <person name="Cichocki N."/>
            <person name="Clum A."/>
            <person name="Culley D."/>
            <person name="Crous P.W."/>
            <person name="Fauchery L."/>
            <person name="Girlanda M."/>
            <person name="Hayes R.D."/>
            <person name="Keri Z."/>
            <person name="LaButti K."/>
            <person name="Lipzen A."/>
            <person name="Lombard V."/>
            <person name="Magnuson J."/>
            <person name="Maillard F."/>
            <person name="Murat C."/>
            <person name="Nolan M."/>
            <person name="Ohm R.A."/>
            <person name="Pangilinan J."/>
            <person name="Pereira M.F."/>
            <person name="Perotto S."/>
            <person name="Peter M."/>
            <person name="Pfister S."/>
            <person name="Riley R."/>
            <person name="Sitrit Y."/>
            <person name="Stielow J.B."/>
            <person name="Szollosi G."/>
            <person name="Zifcakova L."/>
            <person name="Stursova M."/>
            <person name="Spatafora J.W."/>
            <person name="Tedersoo L."/>
            <person name="Vaario L.M."/>
            <person name="Yamada A."/>
            <person name="Yan M."/>
            <person name="Wang P."/>
            <person name="Xu J."/>
            <person name="Bruns T."/>
            <person name="Baldrian P."/>
            <person name="Vilgalys R."/>
            <person name="Dunand C."/>
            <person name="Henrissat B."/>
            <person name="Grigoriev I.V."/>
            <person name="Hibbett D."/>
            <person name="Nagy L.G."/>
            <person name="Martin F.M."/>
        </authorList>
    </citation>
    <scope>NUCLEOTIDE SEQUENCE</scope>
    <source>
        <strain evidence="2">UH-Tt-Lm1</strain>
    </source>
</reference>
<dbReference type="GO" id="GO:0005829">
    <property type="term" value="C:cytosol"/>
    <property type="evidence" value="ECO:0007669"/>
    <property type="project" value="TreeGrafter"/>
</dbReference>
<evidence type="ECO:0000256" key="1">
    <source>
        <dbReference type="ARBA" id="ARBA00034736"/>
    </source>
</evidence>
<accession>A0A9P6HR34</accession>
<dbReference type="GO" id="GO:0005634">
    <property type="term" value="C:nucleus"/>
    <property type="evidence" value="ECO:0007669"/>
    <property type="project" value="TreeGrafter"/>
</dbReference>
<dbReference type="Proteomes" id="UP000736335">
    <property type="component" value="Unassembled WGS sequence"/>
</dbReference>